<name>A0A1H9HZF1_9GAMM</name>
<dbReference type="OrthoDB" id="6628715at2"/>
<organism evidence="2 3">
    <name type="scientific">Rosenbergiella nectarea</name>
    <dbReference type="NCBI Taxonomy" id="988801"/>
    <lineage>
        <taxon>Bacteria</taxon>
        <taxon>Pseudomonadati</taxon>
        <taxon>Pseudomonadota</taxon>
        <taxon>Gammaproteobacteria</taxon>
        <taxon>Enterobacterales</taxon>
        <taxon>Erwiniaceae</taxon>
        <taxon>Rosenbergiella</taxon>
    </lineage>
</organism>
<reference evidence="3" key="1">
    <citation type="submission" date="2016-10" db="EMBL/GenBank/DDBJ databases">
        <authorList>
            <person name="Varghese N."/>
            <person name="Submissions S."/>
        </authorList>
    </citation>
    <scope>NUCLEOTIDE SEQUENCE [LARGE SCALE GENOMIC DNA]</scope>
    <source>
        <strain evidence="3">8N4</strain>
    </source>
</reference>
<evidence type="ECO:0000313" key="3">
    <source>
        <dbReference type="Proteomes" id="UP000242515"/>
    </source>
</evidence>
<proteinExistence type="predicted"/>
<feature type="signal peptide" evidence="1">
    <location>
        <begin position="1"/>
        <end position="22"/>
    </location>
</feature>
<dbReference type="STRING" id="988801.SAMN05216522_105135"/>
<dbReference type="Proteomes" id="UP000242515">
    <property type="component" value="Unassembled WGS sequence"/>
</dbReference>
<gene>
    <name evidence="2" type="ORF">SAMN05216522_105135</name>
</gene>
<evidence type="ECO:0008006" key="4">
    <source>
        <dbReference type="Google" id="ProtNLM"/>
    </source>
</evidence>
<keyword evidence="1" id="KW-0732">Signal</keyword>
<dbReference type="EMBL" id="FOGC01000005">
    <property type="protein sequence ID" value="SEQ67637.1"/>
    <property type="molecule type" value="Genomic_DNA"/>
</dbReference>
<keyword evidence="3" id="KW-1185">Reference proteome</keyword>
<feature type="chain" id="PRO_5017383456" description="Lipoprotein" evidence="1">
    <location>
        <begin position="23"/>
        <end position="224"/>
    </location>
</feature>
<dbReference type="AlphaFoldDB" id="A0A1H9HZF1"/>
<dbReference type="RefSeq" id="WP_092675151.1">
    <property type="nucleotide sequence ID" value="NZ_FOGC01000005.1"/>
</dbReference>
<evidence type="ECO:0000256" key="1">
    <source>
        <dbReference type="SAM" id="SignalP"/>
    </source>
</evidence>
<sequence>MKNYYVLSCLTTVALLSGCASVKPSVIKATNNSSIGVLYQAAPKEFNDAEVYSDPYLREVTPVHSATGIGLAVLSAALGSFNSSSFDKEVYKGNLIKTLKNPTLDYFKPKANQVLKAWLDNNGAGYAYQQPLNIGYSTWTLIYKNLNSTDSLYELKYKVSFYKKPEKGSIFSGWTKQACSPAPVEANLDDWRNNNYAKVKVETQHLMDQCLQQFEQQLPVLLKK</sequence>
<protein>
    <recommendedName>
        <fullName evidence="4">Lipoprotein</fullName>
    </recommendedName>
</protein>
<accession>A0A1H9HZF1</accession>
<evidence type="ECO:0000313" key="2">
    <source>
        <dbReference type="EMBL" id="SEQ67637.1"/>
    </source>
</evidence>
<dbReference type="PROSITE" id="PS51257">
    <property type="entry name" value="PROKAR_LIPOPROTEIN"/>
    <property type="match status" value="1"/>
</dbReference>